<dbReference type="PROSITE" id="PS50181">
    <property type="entry name" value="FBOX"/>
    <property type="match status" value="1"/>
</dbReference>
<dbReference type="Pfam" id="PF00646">
    <property type="entry name" value="F-box"/>
    <property type="match status" value="1"/>
</dbReference>
<dbReference type="PANTHER" id="PTHR32212">
    <property type="entry name" value="CYCLIN-LIKE F-BOX"/>
    <property type="match status" value="1"/>
</dbReference>
<dbReference type="EMBL" id="CM001221">
    <property type="protein sequence ID" value="AES98280.1"/>
    <property type="molecule type" value="Genomic_DNA"/>
</dbReference>
<evidence type="ECO:0000313" key="2">
    <source>
        <dbReference type="EMBL" id="AES98280.1"/>
    </source>
</evidence>
<dbReference type="Gene3D" id="1.20.1280.50">
    <property type="match status" value="1"/>
</dbReference>
<dbReference type="STRING" id="3880.G7JYG0"/>
<dbReference type="SUPFAM" id="SSF52047">
    <property type="entry name" value="RNI-like"/>
    <property type="match status" value="1"/>
</dbReference>
<sequence>MKKQRMEKDRLSELPDHLILQILSFLFAKQAVQTCILSKRFDNLWKRLPTLRLTSSSFKHLKDFTKFVSKILSLRDHSTSLHSLTFHRHSLVEPHLLKRVLKYAVSHNVEQIYVRVKCDIQHFPPTLFSSHTLTSLKLALVHPKIYAKRALFPTNSINLPSLTTLCLHLFAFSVNNDGCAEPFSIFNKLNTLVIDKCEVEDSQNLWISSATLVKLTIVTRDYPPDDCIEIELSTPNLCTFTFIGSPFHKLYGSKTNLASIKHVDIDVNLMASSAEYSSFLLNWLIQLTNIKSLTLSSPTLQVLFLVSDLLKVELSSLSNLKSLKVMRKKPSSIPDGIVDFLIQNSPSAKVDIIEVDIED</sequence>
<feature type="domain" description="F-box" evidence="1">
    <location>
        <begin position="8"/>
        <end position="61"/>
    </location>
</feature>
<name>G7JYG0_MEDTR</name>
<evidence type="ECO:0000259" key="1">
    <source>
        <dbReference type="PROSITE" id="PS50181"/>
    </source>
</evidence>
<proteinExistence type="predicted"/>
<keyword evidence="4" id="KW-1185">Reference proteome</keyword>
<dbReference type="OMA" id="IRSCEVE"/>
<dbReference type="OrthoDB" id="1848700at2759"/>
<dbReference type="SUPFAM" id="SSF81383">
    <property type="entry name" value="F-box domain"/>
    <property type="match status" value="1"/>
</dbReference>
<dbReference type="HOGENOM" id="CLU_010721_2_0_1"/>
<dbReference type="AlphaFoldDB" id="G7JYG0"/>
<gene>
    <name evidence="3" type="primary">11439922</name>
    <name evidence="2" type="ordered locus">MTR_5g066560</name>
</gene>
<evidence type="ECO:0000313" key="4">
    <source>
        <dbReference type="Proteomes" id="UP000002051"/>
    </source>
</evidence>
<dbReference type="InterPro" id="IPR001810">
    <property type="entry name" value="F-box_dom"/>
</dbReference>
<dbReference type="InterPro" id="IPR036047">
    <property type="entry name" value="F-box-like_dom_sf"/>
</dbReference>
<organism evidence="2 4">
    <name type="scientific">Medicago truncatula</name>
    <name type="common">Barrel medic</name>
    <name type="synonym">Medicago tribuloides</name>
    <dbReference type="NCBI Taxonomy" id="3880"/>
    <lineage>
        <taxon>Eukaryota</taxon>
        <taxon>Viridiplantae</taxon>
        <taxon>Streptophyta</taxon>
        <taxon>Embryophyta</taxon>
        <taxon>Tracheophyta</taxon>
        <taxon>Spermatophyta</taxon>
        <taxon>Magnoliopsida</taxon>
        <taxon>eudicotyledons</taxon>
        <taxon>Gunneridae</taxon>
        <taxon>Pentapetalae</taxon>
        <taxon>rosids</taxon>
        <taxon>fabids</taxon>
        <taxon>Fabales</taxon>
        <taxon>Fabaceae</taxon>
        <taxon>Papilionoideae</taxon>
        <taxon>50 kb inversion clade</taxon>
        <taxon>NPAAA clade</taxon>
        <taxon>Hologalegina</taxon>
        <taxon>IRL clade</taxon>
        <taxon>Trifolieae</taxon>
        <taxon>Medicago</taxon>
    </lineage>
</organism>
<dbReference type="PaxDb" id="3880-AES98280"/>
<dbReference type="PANTHER" id="PTHR32212:SF269">
    <property type="entry name" value="F-BOX_RNI_FBD-LIKE DOMAIN PROTEIN"/>
    <property type="match status" value="1"/>
</dbReference>
<accession>G7JYG0</accession>
<dbReference type="EnsemblPlants" id="AES98280">
    <property type="protein sequence ID" value="AES98280"/>
    <property type="gene ID" value="MTR_5g066560"/>
</dbReference>
<reference evidence="2 4" key="1">
    <citation type="journal article" date="2011" name="Nature">
        <title>The Medicago genome provides insight into the evolution of rhizobial symbioses.</title>
        <authorList>
            <person name="Young N.D."/>
            <person name="Debelle F."/>
            <person name="Oldroyd G.E."/>
            <person name="Geurts R."/>
            <person name="Cannon S.B."/>
            <person name="Udvardi M.K."/>
            <person name="Benedito V.A."/>
            <person name="Mayer K.F."/>
            <person name="Gouzy J."/>
            <person name="Schoof H."/>
            <person name="Van de Peer Y."/>
            <person name="Proost S."/>
            <person name="Cook D.R."/>
            <person name="Meyers B.C."/>
            <person name="Spannagl M."/>
            <person name="Cheung F."/>
            <person name="De Mita S."/>
            <person name="Krishnakumar V."/>
            <person name="Gundlach H."/>
            <person name="Zhou S."/>
            <person name="Mudge J."/>
            <person name="Bharti A.K."/>
            <person name="Murray J.D."/>
            <person name="Naoumkina M.A."/>
            <person name="Rosen B."/>
            <person name="Silverstein K.A."/>
            <person name="Tang H."/>
            <person name="Rombauts S."/>
            <person name="Zhao P.X."/>
            <person name="Zhou P."/>
            <person name="Barbe V."/>
            <person name="Bardou P."/>
            <person name="Bechner M."/>
            <person name="Bellec A."/>
            <person name="Berger A."/>
            <person name="Berges H."/>
            <person name="Bidwell S."/>
            <person name="Bisseling T."/>
            <person name="Choisne N."/>
            <person name="Couloux A."/>
            <person name="Denny R."/>
            <person name="Deshpande S."/>
            <person name="Dai X."/>
            <person name="Doyle J.J."/>
            <person name="Dudez A.M."/>
            <person name="Farmer A.D."/>
            <person name="Fouteau S."/>
            <person name="Franken C."/>
            <person name="Gibelin C."/>
            <person name="Gish J."/>
            <person name="Goldstein S."/>
            <person name="Gonzalez A.J."/>
            <person name="Green P.J."/>
            <person name="Hallab A."/>
            <person name="Hartog M."/>
            <person name="Hua A."/>
            <person name="Humphray S.J."/>
            <person name="Jeong D.H."/>
            <person name="Jing Y."/>
            <person name="Jocker A."/>
            <person name="Kenton S.M."/>
            <person name="Kim D.J."/>
            <person name="Klee K."/>
            <person name="Lai H."/>
            <person name="Lang C."/>
            <person name="Lin S."/>
            <person name="Macmil S.L."/>
            <person name="Magdelenat G."/>
            <person name="Matthews L."/>
            <person name="McCorrison J."/>
            <person name="Monaghan E.L."/>
            <person name="Mun J.H."/>
            <person name="Najar F.Z."/>
            <person name="Nicholson C."/>
            <person name="Noirot C."/>
            <person name="O'Bleness M."/>
            <person name="Paule C.R."/>
            <person name="Poulain J."/>
            <person name="Prion F."/>
            <person name="Qin B."/>
            <person name="Qu C."/>
            <person name="Retzel E.F."/>
            <person name="Riddle C."/>
            <person name="Sallet E."/>
            <person name="Samain S."/>
            <person name="Samson N."/>
            <person name="Sanders I."/>
            <person name="Saurat O."/>
            <person name="Scarpelli C."/>
            <person name="Schiex T."/>
            <person name="Segurens B."/>
            <person name="Severin A.J."/>
            <person name="Sherrier D.J."/>
            <person name="Shi R."/>
            <person name="Sims S."/>
            <person name="Singer S.R."/>
            <person name="Sinharoy S."/>
            <person name="Sterck L."/>
            <person name="Viollet A."/>
            <person name="Wang B.B."/>
            <person name="Wang K."/>
            <person name="Wang M."/>
            <person name="Wang X."/>
            <person name="Warfsmann J."/>
            <person name="Weissenbach J."/>
            <person name="White D.D."/>
            <person name="White J.D."/>
            <person name="Wiley G.B."/>
            <person name="Wincker P."/>
            <person name="Xing Y."/>
            <person name="Yang L."/>
            <person name="Yao Z."/>
            <person name="Ying F."/>
            <person name="Zhai J."/>
            <person name="Zhou L."/>
            <person name="Zuber A."/>
            <person name="Denarie J."/>
            <person name="Dixon R.A."/>
            <person name="May G.D."/>
            <person name="Schwartz D.C."/>
            <person name="Rogers J."/>
            <person name="Quetier F."/>
            <person name="Town C.D."/>
            <person name="Roe B.A."/>
        </authorList>
    </citation>
    <scope>NUCLEOTIDE SEQUENCE [LARGE SCALE GENOMIC DNA]</scope>
    <source>
        <strain evidence="2">A17</strain>
        <strain evidence="3 4">cv. Jemalong A17</strain>
    </source>
</reference>
<evidence type="ECO:0000313" key="3">
    <source>
        <dbReference type="EnsemblPlants" id="AES98280"/>
    </source>
</evidence>
<protein>
    <submittedName>
        <fullName evidence="2">Cytochrome C biogenesis protein ccsA, putative</fullName>
    </submittedName>
</protein>
<reference evidence="2 4" key="2">
    <citation type="journal article" date="2014" name="BMC Genomics">
        <title>An improved genome release (version Mt4.0) for the model legume Medicago truncatula.</title>
        <authorList>
            <person name="Tang H."/>
            <person name="Krishnakumar V."/>
            <person name="Bidwell S."/>
            <person name="Rosen B."/>
            <person name="Chan A."/>
            <person name="Zhou S."/>
            <person name="Gentzbittel L."/>
            <person name="Childs K.L."/>
            <person name="Yandell M."/>
            <person name="Gundlach H."/>
            <person name="Mayer K.F."/>
            <person name="Schwartz D.C."/>
            <person name="Town C.D."/>
        </authorList>
    </citation>
    <scope>GENOME REANNOTATION</scope>
    <source>
        <strain evidence="3 4">cv. Jemalong A17</strain>
    </source>
</reference>
<reference evidence="3" key="3">
    <citation type="submission" date="2015-04" db="UniProtKB">
        <authorList>
            <consortium name="EnsemblPlants"/>
        </authorList>
    </citation>
    <scope>IDENTIFICATION</scope>
    <source>
        <strain evidence="3">cv. Jemalong A17</strain>
    </source>
</reference>
<dbReference type="Proteomes" id="UP000002051">
    <property type="component" value="Chromosome 5"/>
</dbReference>